<gene>
    <name evidence="1" type="ORF">BFJ72_g14273</name>
</gene>
<dbReference type="Proteomes" id="UP000283569">
    <property type="component" value="Unassembled WGS sequence"/>
</dbReference>
<evidence type="ECO:0000313" key="2">
    <source>
        <dbReference type="Proteomes" id="UP000283569"/>
    </source>
</evidence>
<name>A0A420S4V2_GIBIN</name>
<reference evidence="1 2" key="1">
    <citation type="journal article" date="2018" name="Sci. Rep.">
        <title>Characterisation of pathogen-specific regions and novel effector candidates in Fusarium oxysporum f. sp. cepae.</title>
        <authorList>
            <person name="Armitage A.D."/>
            <person name="Taylor A."/>
            <person name="Sobczyk M.K."/>
            <person name="Baxter L."/>
            <person name="Greenfield B.P."/>
            <person name="Bates H.J."/>
            <person name="Wilson F."/>
            <person name="Jackson A.C."/>
            <person name="Ott S."/>
            <person name="Harrison R.J."/>
            <person name="Clarkson J.P."/>
        </authorList>
    </citation>
    <scope>NUCLEOTIDE SEQUENCE [LARGE SCALE GENOMIC DNA]</scope>
    <source>
        <strain evidence="1 2">Fp_A8</strain>
    </source>
</reference>
<protein>
    <submittedName>
        <fullName evidence="1">Uncharacterized protein</fullName>
    </submittedName>
</protein>
<proteinExistence type="predicted"/>
<comment type="caution">
    <text evidence="1">The sequence shown here is derived from an EMBL/GenBank/DDBJ whole genome shotgun (WGS) entry which is preliminary data.</text>
</comment>
<accession>A0A420S4V2</accession>
<dbReference type="AlphaFoldDB" id="A0A420S4V2"/>
<organism evidence="1 2">
    <name type="scientific">Gibberella intermedia</name>
    <name type="common">Bulb rot disease fungus</name>
    <name type="synonym">Fusarium proliferatum</name>
    <dbReference type="NCBI Taxonomy" id="948311"/>
    <lineage>
        <taxon>Eukaryota</taxon>
        <taxon>Fungi</taxon>
        <taxon>Dikarya</taxon>
        <taxon>Ascomycota</taxon>
        <taxon>Pezizomycotina</taxon>
        <taxon>Sordariomycetes</taxon>
        <taxon>Hypocreomycetidae</taxon>
        <taxon>Hypocreales</taxon>
        <taxon>Nectriaceae</taxon>
        <taxon>Fusarium</taxon>
        <taxon>Fusarium fujikuroi species complex</taxon>
    </lineage>
</organism>
<evidence type="ECO:0000313" key="1">
    <source>
        <dbReference type="EMBL" id="RKL24301.1"/>
    </source>
</evidence>
<dbReference type="EMBL" id="MRDB01000102">
    <property type="protein sequence ID" value="RKL24301.1"/>
    <property type="molecule type" value="Genomic_DNA"/>
</dbReference>
<sequence length="382" mass="42592">MSPHLPGTKPESLEILGKILPPAQIRRFERMHRISQCVEVASNLNARHLYMEDSELGGQLAELLKLLIREKAEAQMEHFHALEDAGAINAGRPFGFAEAPNERATGAFLVEWQWLPHGAAQPTVGSLSFEVDAYHKDDRGALAELKGLYYLLEHKQVHGERRLGNGVKLCVSSGAIRKALAKNALKKTMSGKTDKAAVANAATFLATKYFEATVEVARWPVVTPKSVVPCEEVEDLGRQFDRIAIDCPLLGESVSLSRHAMHRYVARIDQKRDKLDESDLSSVADARWTAAWRWFARIFPNPSLVRAELLPKVKAKFEAKYGKDCHYLHFQDAGVLLVVRRDSVGLIVATVIRLSPYEPLIVLPDYMVGQGLVKGHLHLSRK</sequence>